<keyword evidence="3" id="KW-1185">Reference proteome</keyword>
<sequence>MGMMKKRVMKAPHYLRDLLSLFSSLQRNLIVSPPLLQSQRPSLLLHAISVASSSCLHARLLVVLRLIWWGSSCCCCCGGGAAAVGGGGGGGVIMAVLLLMIVVVGC</sequence>
<dbReference type="Proteomes" id="UP001341840">
    <property type="component" value="Unassembled WGS sequence"/>
</dbReference>
<accession>A0ABU6YAC7</accession>
<protein>
    <submittedName>
        <fullName evidence="2">Uncharacterized protein</fullName>
    </submittedName>
</protein>
<evidence type="ECO:0000256" key="1">
    <source>
        <dbReference type="SAM" id="Phobius"/>
    </source>
</evidence>
<evidence type="ECO:0000313" key="3">
    <source>
        <dbReference type="Proteomes" id="UP001341840"/>
    </source>
</evidence>
<dbReference type="EMBL" id="JASCZI010241751">
    <property type="protein sequence ID" value="MED6206351.1"/>
    <property type="molecule type" value="Genomic_DNA"/>
</dbReference>
<keyword evidence="1" id="KW-0812">Transmembrane</keyword>
<comment type="caution">
    <text evidence="2">The sequence shown here is derived from an EMBL/GenBank/DDBJ whole genome shotgun (WGS) entry which is preliminary data.</text>
</comment>
<keyword evidence="1" id="KW-1133">Transmembrane helix</keyword>
<reference evidence="2 3" key="1">
    <citation type="journal article" date="2023" name="Plants (Basel)">
        <title>Bridging the Gap: Combining Genomics and Transcriptomics Approaches to Understand Stylosanthes scabra, an Orphan Legume from the Brazilian Caatinga.</title>
        <authorList>
            <person name="Ferreira-Neto J.R.C."/>
            <person name="da Silva M.D."/>
            <person name="Binneck E."/>
            <person name="de Melo N.F."/>
            <person name="da Silva R.H."/>
            <person name="de Melo A.L.T.M."/>
            <person name="Pandolfi V."/>
            <person name="Bustamante F.O."/>
            <person name="Brasileiro-Vidal A.C."/>
            <person name="Benko-Iseppon A.M."/>
        </authorList>
    </citation>
    <scope>NUCLEOTIDE SEQUENCE [LARGE SCALE GENOMIC DNA]</scope>
    <source>
        <tissue evidence="2">Leaves</tissue>
    </source>
</reference>
<name>A0ABU6YAC7_9FABA</name>
<gene>
    <name evidence="2" type="ORF">PIB30_025896</name>
</gene>
<organism evidence="2 3">
    <name type="scientific">Stylosanthes scabra</name>
    <dbReference type="NCBI Taxonomy" id="79078"/>
    <lineage>
        <taxon>Eukaryota</taxon>
        <taxon>Viridiplantae</taxon>
        <taxon>Streptophyta</taxon>
        <taxon>Embryophyta</taxon>
        <taxon>Tracheophyta</taxon>
        <taxon>Spermatophyta</taxon>
        <taxon>Magnoliopsida</taxon>
        <taxon>eudicotyledons</taxon>
        <taxon>Gunneridae</taxon>
        <taxon>Pentapetalae</taxon>
        <taxon>rosids</taxon>
        <taxon>fabids</taxon>
        <taxon>Fabales</taxon>
        <taxon>Fabaceae</taxon>
        <taxon>Papilionoideae</taxon>
        <taxon>50 kb inversion clade</taxon>
        <taxon>dalbergioids sensu lato</taxon>
        <taxon>Dalbergieae</taxon>
        <taxon>Pterocarpus clade</taxon>
        <taxon>Stylosanthes</taxon>
    </lineage>
</organism>
<keyword evidence="1" id="KW-0472">Membrane</keyword>
<evidence type="ECO:0000313" key="2">
    <source>
        <dbReference type="EMBL" id="MED6206351.1"/>
    </source>
</evidence>
<proteinExistence type="predicted"/>
<feature type="transmembrane region" description="Helical" evidence="1">
    <location>
        <begin position="80"/>
        <end position="104"/>
    </location>
</feature>